<feature type="transmembrane region" description="Helical" evidence="1">
    <location>
        <begin position="316"/>
        <end position="334"/>
    </location>
</feature>
<dbReference type="Gene3D" id="3.90.550.10">
    <property type="entry name" value="Spore Coat Polysaccharide Biosynthesis Protein SpsA, Chain A"/>
    <property type="match status" value="1"/>
</dbReference>
<feature type="domain" description="Glycosyltransferase 2-like" evidence="2">
    <location>
        <begin position="50"/>
        <end position="223"/>
    </location>
</feature>
<keyword evidence="4" id="KW-1185">Reference proteome</keyword>
<keyword evidence="1" id="KW-0812">Transmembrane</keyword>
<dbReference type="Proteomes" id="UP000034954">
    <property type="component" value="Unassembled WGS sequence"/>
</dbReference>
<sequence>MGSLILFIFGIISAITWLVLLCMPKRWRISERWDITDELRERIHPWPTLSVIIPARNESASLPITLPSWLKQDYPASEVILVDDESIDGTAENARKISAQSNCKVQVLDGISTPSGWSGKLWALEQGVRISSGEWLLFTDADIYHNPHLWQGLVAKAIAEQRELVSLMALLDTRGFWARLLIPAFVYFFHFLYPFTEVQDMRSKTSAAAGGCILVSRKALNAIGGIASYCDAWIDDIALAIRIKRAGMPISLSLTKSAISIRPYFGLREIWNMVARNAFAQLHYSWLLLMGTATGLFILFVSPVAGIAASASGKKGMLIPSGIALVSMAFTYFPTIRFFNLNAGRIFSLPVAGLLYLAMTFSSAWNYLLGWREWRGSRKNNANKTIL</sequence>
<dbReference type="EMBL" id="LAQJ01000239">
    <property type="protein sequence ID" value="KKO18712.1"/>
    <property type="molecule type" value="Genomic_DNA"/>
</dbReference>
<dbReference type="InterPro" id="IPR029044">
    <property type="entry name" value="Nucleotide-diphossugar_trans"/>
</dbReference>
<dbReference type="Pfam" id="PF00535">
    <property type="entry name" value="Glycos_transf_2"/>
    <property type="match status" value="1"/>
</dbReference>
<dbReference type="PANTHER" id="PTHR43646">
    <property type="entry name" value="GLYCOSYLTRANSFERASE"/>
    <property type="match status" value="1"/>
</dbReference>
<proteinExistence type="predicted"/>
<name>A0A0M2US91_9BACT</name>
<keyword evidence="1" id="KW-1133">Transmembrane helix</keyword>
<feature type="transmembrane region" description="Helical" evidence="1">
    <location>
        <begin position="286"/>
        <end position="309"/>
    </location>
</feature>
<dbReference type="PANTHER" id="PTHR43646:SF3">
    <property type="entry name" value="SLR1566 PROTEIN"/>
    <property type="match status" value="1"/>
</dbReference>
<dbReference type="InterPro" id="IPR017832">
    <property type="entry name" value="Glyco_trans_2_hopen-assoc_HpnB"/>
</dbReference>
<evidence type="ECO:0000259" key="2">
    <source>
        <dbReference type="Pfam" id="PF00535"/>
    </source>
</evidence>
<protein>
    <submittedName>
        <fullName evidence="3">Glycosyltransferase</fullName>
    </submittedName>
</protein>
<dbReference type="NCBIfam" id="TIGR03469">
    <property type="entry name" value="HpnB"/>
    <property type="match status" value="1"/>
</dbReference>
<dbReference type="SUPFAM" id="SSF53448">
    <property type="entry name" value="Nucleotide-diphospho-sugar transferases"/>
    <property type="match status" value="1"/>
</dbReference>
<reference evidence="3 4" key="1">
    <citation type="journal article" date="2013" name="BMC Microbiol.">
        <title>Identification of the type II cytochrome c maturation pathway in anammox bacteria by comparative genomics.</title>
        <authorList>
            <person name="Ferousi C."/>
            <person name="Speth D.R."/>
            <person name="Reimann J."/>
            <person name="Op den Camp H.J."/>
            <person name="Allen J.W."/>
            <person name="Keltjens J.T."/>
            <person name="Jetten M.S."/>
        </authorList>
    </citation>
    <scope>NUCLEOTIDE SEQUENCE [LARGE SCALE GENOMIC DNA]</scope>
    <source>
        <strain evidence="3">RU1</strain>
    </source>
</reference>
<keyword evidence="1" id="KW-0472">Membrane</keyword>
<feature type="transmembrane region" description="Helical" evidence="1">
    <location>
        <begin position="346"/>
        <end position="369"/>
    </location>
</feature>
<dbReference type="GO" id="GO:0016740">
    <property type="term" value="F:transferase activity"/>
    <property type="evidence" value="ECO:0007669"/>
    <property type="project" value="UniProtKB-KW"/>
</dbReference>
<evidence type="ECO:0000256" key="1">
    <source>
        <dbReference type="SAM" id="Phobius"/>
    </source>
</evidence>
<dbReference type="InterPro" id="IPR001173">
    <property type="entry name" value="Glyco_trans_2-like"/>
</dbReference>
<feature type="transmembrane region" description="Helical" evidence="1">
    <location>
        <begin position="176"/>
        <end position="193"/>
    </location>
</feature>
<comment type="caution">
    <text evidence="3">The sequence shown here is derived from an EMBL/GenBank/DDBJ whole genome shotgun (WGS) entry which is preliminary data.</text>
</comment>
<evidence type="ECO:0000313" key="3">
    <source>
        <dbReference type="EMBL" id="KKO18712.1"/>
    </source>
</evidence>
<feature type="transmembrane region" description="Helical" evidence="1">
    <location>
        <begin position="6"/>
        <end position="23"/>
    </location>
</feature>
<organism evidence="3 4">
    <name type="scientific">Candidatus Brocadia fulgida</name>
    <dbReference type="NCBI Taxonomy" id="380242"/>
    <lineage>
        <taxon>Bacteria</taxon>
        <taxon>Pseudomonadati</taxon>
        <taxon>Planctomycetota</taxon>
        <taxon>Candidatus Brocadiia</taxon>
        <taxon>Candidatus Brocadiales</taxon>
        <taxon>Candidatus Brocadiaceae</taxon>
        <taxon>Candidatus Brocadia</taxon>
    </lineage>
</organism>
<evidence type="ECO:0000313" key="4">
    <source>
        <dbReference type="Proteomes" id="UP000034954"/>
    </source>
</evidence>
<dbReference type="AlphaFoldDB" id="A0A0M2US91"/>
<gene>
    <name evidence="3" type="ORF">BROFUL_02591</name>
</gene>
<accession>A0A0M2US91</accession>